<comment type="caution">
    <text evidence="2">The sequence shown here is derived from an EMBL/GenBank/DDBJ whole genome shotgun (WGS) entry which is preliminary data.</text>
</comment>
<evidence type="ECO:0000259" key="1">
    <source>
        <dbReference type="Pfam" id="PF00481"/>
    </source>
</evidence>
<dbReference type="AlphaFoldDB" id="A0A699SGU3"/>
<dbReference type="InterPro" id="IPR001932">
    <property type="entry name" value="PPM-type_phosphatase-like_dom"/>
</dbReference>
<name>A0A699SGU3_TANCI</name>
<dbReference type="Pfam" id="PF00481">
    <property type="entry name" value="PP2C"/>
    <property type="match status" value="1"/>
</dbReference>
<dbReference type="Gene3D" id="3.60.40.10">
    <property type="entry name" value="PPM-type phosphatase domain"/>
    <property type="match status" value="1"/>
</dbReference>
<evidence type="ECO:0000313" key="2">
    <source>
        <dbReference type="EMBL" id="GFC96904.1"/>
    </source>
</evidence>
<dbReference type="EMBL" id="BKCJ011162932">
    <property type="protein sequence ID" value="GFC96904.1"/>
    <property type="molecule type" value="Genomic_DNA"/>
</dbReference>
<feature type="non-terminal residue" evidence="2">
    <location>
        <position position="52"/>
    </location>
</feature>
<dbReference type="InterPro" id="IPR036457">
    <property type="entry name" value="PPM-type-like_dom_sf"/>
</dbReference>
<protein>
    <submittedName>
        <fullName evidence="2">Probable protein phosphatase 2C 52</fullName>
    </submittedName>
</protein>
<dbReference type="SUPFAM" id="SSF81606">
    <property type="entry name" value="PP2C-like"/>
    <property type="match status" value="1"/>
</dbReference>
<reference evidence="2" key="1">
    <citation type="journal article" date="2019" name="Sci. Rep.">
        <title>Draft genome of Tanacetum cinerariifolium, the natural source of mosquito coil.</title>
        <authorList>
            <person name="Yamashiro T."/>
            <person name="Shiraishi A."/>
            <person name="Satake H."/>
            <person name="Nakayama K."/>
        </authorList>
    </citation>
    <scope>NUCLEOTIDE SEQUENCE</scope>
</reference>
<sequence length="52" mass="5780">MGSIGDSRAIMASKDLHDSLIAIQLTVDLKPDLPREAERIKRCKGRVFALQD</sequence>
<organism evidence="2">
    <name type="scientific">Tanacetum cinerariifolium</name>
    <name type="common">Dalmatian daisy</name>
    <name type="synonym">Chrysanthemum cinerariifolium</name>
    <dbReference type="NCBI Taxonomy" id="118510"/>
    <lineage>
        <taxon>Eukaryota</taxon>
        <taxon>Viridiplantae</taxon>
        <taxon>Streptophyta</taxon>
        <taxon>Embryophyta</taxon>
        <taxon>Tracheophyta</taxon>
        <taxon>Spermatophyta</taxon>
        <taxon>Magnoliopsida</taxon>
        <taxon>eudicotyledons</taxon>
        <taxon>Gunneridae</taxon>
        <taxon>Pentapetalae</taxon>
        <taxon>asterids</taxon>
        <taxon>campanulids</taxon>
        <taxon>Asterales</taxon>
        <taxon>Asteraceae</taxon>
        <taxon>Asteroideae</taxon>
        <taxon>Anthemideae</taxon>
        <taxon>Anthemidinae</taxon>
        <taxon>Tanacetum</taxon>
    </lineage>
</organism>
<proteinExistence type="predicted"/>
<accession>A0A699SGU3</accession>
<feature type="domain" description="PPM-type phosphatase" evidence="1">
    <location>
        <begin position="3"/>
        <end position="48"/>
    </location>
</feature>
<gene>
    <name evidence="2" type="ORF">Tci_868874</name>
</gene>